<keyword evidence="1" id="KW-1133">Transmembrane helix</keyword>
<keyword evidence="1" id="KW-0812">Transmembrane</keyword>
<evidence type="ECO:0000256" key="1">
    <source>
        <dbReference type="SAM" id="Phobius"/>
    </source>
</evidence>
<dbReference type="Proteomes" id="UP000315115">
    <property type="component" value="Chromosome 2"/>
</dbReference>
<feature type="transmembrane region" description="Helical" evidence="1">
    <location>
        <begin position="12"/>
        <end position="29"/>
    </location>
</feature>
<keyword evidence="1" id="KW-0472">Membrane</keyword>
<proteinExistence type="predicted"/>
<gene>
    <name evidence="2" type="ORF">VroAM7_32290</name>
</gene>
<reference evidence="3" key="1">
    <citation type="submission" date="2019-07" db="EMBL/GenBank/DDBJ databases">
        <title>Complete Genome Sequences of Vibrion rotiferianus strain AM7.</title>
        <authorList>
            <person name="Miyazaki K."/>
            <person name="Wiseschart A."/>
            <person name="Pootanakit K."/>
            <person name="Ishimori K."/>
            <person name="Kitahara K."/>
        </authorList>
    </citation>
    <scope>NUCLEOTIDE SEQUENCE [LARGE SCALE GENOMIC DNA]</scope>
    <source>
        <strain evidence="3">AM7</strain>
    </source>
</reference>
<name>A0A510IDU3_9VIBR</name>
<evidence type="ECO:0000313" key="2">
    <source>
        <dbReference type="EMBL" id="BBL90576.1"/>
    </source>
</evidence>
<organism evidence="2 3">
    <name type="scientific">Vibrio rotiferianus</name>
    <dbReference type="NCBI Taxonomy" id="190895"/>
    <lineage>
        <taxon>Bacteria</taxon>
        <taxon>Pseudomonadati</taxon>
        <taxon>Pseudomonadota</taxon>
        <taxon>Gammaproteobacteria</taxon>
        <taxon>Vibrionales</taxon>
        <taxon>Vibrionaceae</taxon>
        <taxon>Vibrio</taxon>
    </lineage>
</organism>
<dbReference type="AlphaFoldDB" id="A0A510IDU3"/>
<protein>
    <submittedName>
        <fullName evidence="2">Uncharacterized protein</fullName>
    </submittedName>
</protein>
<accession>A0A510IDU3</accession>
<evidence type="ECO:0000313" key="3">
    <source>
        <dbReference type="Proteomes" id="UP000315115"/>
    </source>
</evidence>
<sequence length="49" mass="5204">MENNHEYAAKLAEASATLITFALFSAFIPSDTRPIKLKRFSAGGASTGT</sequence>
<dbReference type="EMBL" id="AP019799">
    <property type="protein sequence ID" value="BBL90576.1"/>
    <property type="molecule type" value="Genomic_DNA"/>
</dbReference>